<evidence type="ECO:0000256" key="5">
    <source>
        <dbReference type="SAM" id="Phobius"/>
    </source>
</evidence>
<keyword evidence="5" id="KW-0812">Transmembrane</keyword>
<accession>A0A8H7TLA4</accession>
<name>A0A8H7TLA4_9HELO</name>
<keyword evidence="7" id="KW-1185">Reference proteome</keyword>
<dbReference type="Gene3D" id="2.60.34.10">
    <property type="entry name" value="Substrate Binding Domain Of DNAk, Chain A, domain 1"/>
    <property type="match status" value="1"/>
</dbReference>
<dbReference type="Gene3D" id="3.90.640.10">
    <property type="entry name" value="Actin, Chain A, domain 4"/>
    <property type="match status" value="1"/>
</dbReference>
<comment type="caution">
    <text evidence="6">The sequence shown here is derived from an EMBL/GenBank/DDBJ whole genome shotgun (WGS) entry which is preliminary data.</text>
</comment>
<keyword evidence="2 3" id="KW-0067">ATP-binding</keyword>
<evidence type="ECO:0000256" key="4">
    <source>
        <dbReference type="SAM" id="MobiDB-lite"/>
    </source>
</evidence>
<evidence type="ECO:0000313" key="6">
    <source>
        <dbReference type="EMBL" id="KAG4420833.1"/>
    </source>
</evidence>
<dbReference type="OrthoDB" id="3548825at2759"/>
<dbReference type="AlphaFoldDB" id="A0A8H7TLA4"/>
<dbReference type="SUPFAM" id="SSF100920">
    <property type="entry name" value="Heat shock protein 70kD (HSP70), peptide-binding domain"/>
    <property type="match status" value="1"/>
</dbReference>
<dbReference type="InterPro" id="IPR043129">
    <property type="entry name" value="ATPase_NBD"/>
</dbReference>
<keyword evidence="5" id="KW-1133">Transmembrane helix</keyword>
<sequence>MTTVKIAMSQGKPEGKEHSAAKKSASKRGGLESQSTWYAILAILGIFIAICCALLLSLHRSQDRDTVVPSAECLSKSTRTDTSEAEQQTLPYCGNAYETEWNYDFVIAIEIAETYSRVGAPVNGSIEVFAVDGQLYVPNYVAYTDHGIVVGQEAKDQAKANPKNTIFDVRRIIGRRFSTDPSLQSDIDSLPYDVVAREDKPIIKVHINGKDKFITPEEVQSEVLKKLMIAAAEYHGEKVNLAIVTVPAYFDDNQRQAIKDSGLIARLNVLRLVNEPTAAAIAHKFGLHEGSNYFNEEFIIVYNLADNHVDITVSIIEEGIYEVLGTASDRSIGGKTFDNSLLKNVVREFETSRNIVILEMDLYSFKEDLKEKIGRAEETLSANAAATIDVKGTSFTITPEKFQSLRKSVFDRSIKHIEAVLKKAKLQKTDISYIILTGEPIQVAKVQPFLEAFFDGKKAHAVFPSDEVTLRGAATQAEIFMGNSGSDWVGAFDVSALSLGIETNGGLFQVFIPRNTVMPKRSVMNVTTINNNQSKIVLNIFEGQRPFVANNKLVGTFNITDLPLRPAGEVIVEVAFDLDADGILKVIAREAESVRETVFEFPDKPQVWRNDIDNVIMDAEDHAEHDYGKRAAITENALGEDRDEFGIVVVHRNGETPRGWSWNRNWL</sequence>
<comment type="similarity">
    <text evidence="3">Belongs to the heat shock protein 70 family.</text>
</comment>
<evidence type="ECO:0000256" key="2">
    <source>
        <dbReference type="ARBA" id="ARBA00022840"/>
    </source>
</evidence>
<dbReference type="InterPro" id="IPR013126">
    <property type="entry name" value="Hsp_70_fam"/>
</dbReference>
<dbReference type="Pfam" id="PF00012">
    <property type="entry name" value="HSP70"/>
    <property type="match status" value="1"/>
</dbReference>
<dbReference type="InterPro" id="IPR029047">
    <property type="entry name" value="HSP70_peptide-bd_sf"/>
</dbReference>
<dbReference type="Proteomes" id="UP000664132">
    <property type="component" value="Unassembled WGS sequence"/>
</dbReference>
<proteinExistence type="inferred from homology"/>
<dbReference type="GO" id="GO:0005524">
    <property type="term" value="F:ATP binding"/>
    <property type="evidence" value="ECO:0007669"/>
    <property type="project" value="UniProtKB-KW"/>
</dbReference>
<keyword evidence="5" id="KW-0472">Membrane</keyword>
<dbReference type="GO" id="GO:0140662">
    <property type="term" value="F:ATP-dependent protein folding chaperone"/>
    <property type="evidence" value="ECO:0007669"/>
    <property type="project" value="InterPro"/>
</dbReference>
<evidence type="ECO:0000313" key="7">
    <source>
        <dbReference type="Proteomes" id="UP000664132"/>
    </source>
</evidence>
<feature type="transmembrane region" description="Helical" evidence="5">
    <location>
        <begin position="37"/>
        <end position="58"/>
    </location>
</feature>
<dbReference type="EMBL" id="JAFJYH010000076">
    <property type="protein sequence ID" value="KAG4420833.1"/>
    <property type="molecule type" value="Genomic_DNA"/>
</dbReference>
<evidence type="ECO:0000256" key="3">
    <source>
        <dbReference type="RuleBase" id="RU003322"/>
    </source>
</evidence>
<protein>
    <submittedName>
        <fullName evidence="6">Uncharacterized protein</fullName>
    </submittedName>
</protein>
<keyword evidence="1 3" id="KW-0547">Nucleotide-binding</keyword>
<gene>
    <name evidence="6" type="ORF">IFR04_006015</name>
</gene>
<dbReference type="Gene3D" id="3.30.420.40">
    <property type="match status" value="2"/>
</dbReference>
<reference evidence="6" key="1">
    <citation type="submission" date="2021-02" db="EMBL/GenBank/DDBJ databases">
        <title>Genome sequence Cadophora malorum strain M34.</title>
        <authorList>
            <person name="Stefanovic E."/>
            <person name="Vu D."/>
            <person name="Scully C."/>
            <person name="Dijksterhuis J."/>
            <person name="Roader J."/>
            <person name="Houbraken J."/>
        </authorList>
    </citation>
    <scope>NUCLEOTIDE SEQUENCE</scope>
    <source>
        <strain evidence="6">M34</strain>
    </source>
</reference>
<dbReference type="PRINTS" id="PR00301">
    <property type="entry name" value="HEATSHOCK70"/>
</dbReference>
<organism evidence="6 7">
    <name type="scientific">Cadophora malorum</name>
    <dbReference type="NCBI Taxonomy" id="108018"/>
    <lineage>
        <taxon>Eukaryota</taxon>
        <taxon>Fungi</taxon>
        <taxon>Dikarya</taxon>
        <taxon>Ascomycota</taxon>
        <taxon>Pezizomycotina</taxon>
        <taxon>Leotiomycetes</taxon>
        <taxon>Helotiales</taxon>
        <taxon>Ploettnerulaceae</taxon>
        <taxon>Cadophora</taxon>
    </lineage>
</organism>
<feature type="region of interest" description="Disordered" evidence="4">
    <location>
        <begin position="1"/>
        <end position="27"/>
    </location>
</feature>
<dbReference type="PANTHER" id="PTHR19375">
    <property type="entry name" value="HEAT SHOCK PROTEIN 70KDA"/>
    <property type="match status" value="1"/>
</dbReference>
<evidence type="ECO:0000256" key="1">
    <source>
        <dbReference type="ARBA" id="ARBA00022741"/>
    </source>
</evidence>
<dbReference type="SUPFAM" id="SSF53067">
    <property type="entry name" value="Actin-like ATPase domain"/>
    <property type="match status" value="2"/>
</dbReference>